<sequence>MTSILHTCPYCGYETEIASVLPAFAENPPCQRCGLSGTEGDSKVDSDLATLFARQMAMGHVPQNPIPEHPTTPPTPNLSNPPGIPNASPITYSITQHYHHSSHQALTGPRKLNLDTQGQRSFPEEGSSAKEMLLRHNINPDSLFPSQLTLFEQADPEQKARLVELWQISPPAFGNPSSLRPFTDSLAGSGQSSRIAQVAEAHNDIVMDEDNTDAHDPHTAEPYVVSGYEILARKEYDSSAQQQTESPHPSETLPTEPASNDAYKTSTDPAYRREDWWQNSQPVEHQYGAFEMKNYYIGCGVAIPHWLEDQHMF</sequence>
<keyword evidence="3" id="KW-1185">Reference proteome</keyword>
<feature type="region of interest" description="Disordered" evidence="1">
    <location>
        <begin position="62"/>
        <end position="90"/>
    </location>
</feature>
<proteinExistence type="predicted"/>
<feature type="compositionally biased region" description="Pro residues" evidence="1">
    <location>
        <begin position="64"/>
        <end position="76"/>
    </location>
</feature>
<dbReference type="AlphaFoldDB" id="A0AAF0DKC4"/>
<evidence type="ECO:0000313" key="2">
    <source>
        <dbReference type="EMBL" id="WEW60354.1"/>
    </source>
</evidence>
<gene>
    <name evidence="2" type="ORF">PRK78_005839</name>
</gene>
<accession>A0AAF0DKC4</accession>
<protein>
    <submittedName>
        <fullName evidence="2">Uncharacterized protein</fullName>
    </submittedName>
</protein>
<organism evidence="2 3">
    <name type="scientific">Emydomyces testavorans</name>
    <dbReference type="NCBI Taxonomy" id="2070801"/>
    <lineage>
        <taxon>Eukaryota</taxon>
        <taxon>Fungi</taxon>
        <taxon>Dikarya</taxon>
        <taxon>Ascomycota</taxon>
        <taxon>Pezizomycotina</taxon>
        <taxon>Eurotiomycetes</taxon>
        <taxon>Eurotiomycetidae</taxon>
        <taxon>Onygenales</taxon>
        <taxon>Nannizziopsiaceae</taxon>
        <taxon>Emydomyces</taxon>
    </lineage>
</organism>
<evidence type="ECO:0000313" key="3">
    <source>
        <dbReference type="Proteomes" id="UP001219355"/>
    </source>
</evidence>
<name>A0AAF0DKC4_9EURO</name>
<feature type="compositionally biased region" description="Polar residues" evidence="1">
    <location>
        <begin position="238"/>
        <end position="253"/>
    </location>
</feature>
<evidence type="ECO:0000256" key="1">
    <source>
        <dbReference type="SAM" id="MobiDB-lite"/>
    </source>
</evidence>
<dbReference type="EMBL" id="CP120630">
    <property type="protein sequence ID" value="WEW60354.1"/>
    <property type="molecule type" value="Genomic_DNA"/>
</dbReference>
<reference evidence="2" key="1">
    <citation type="submission" date="2023-03" db="EMBL/GenBank/DDBJ databases">
        <title>Emydomyces testavorans Genome Sequence.</title>
        <authorList>
            <person name="Hoyer L."/>
        </authorList>
    </citation>
    <scope>NUCLEOTIDE SEQUENCE</scope>
    <source>
        <strain evidence="2">16-2883</strain>
    </source>
</reference>
<feature type="region of interest" description="Disordered" evidence="1">
    <location>
        <begin position="236"/>
        <end position="266"/>
    </location>
</feature>
<dbReference type="Proteomes" id="UP001219355">
    <property type="component" value="Chromosome 4"/>
</dbReference>